<gene>
    <name evidence="2" type="ORF">NCGR_LOCUS34728</name>
</gene>
<comment type="caution">
    <text evidence="2">The sequence shown here is derived from an EMBL/GenBank/DDBJ whole genome shotgun (WGS) entry which is preliminary data.</text>
</comment>
<evidence type="ECO:0000313" key="2">
    <source>
        <dbReference type="EMBL" id="CAD6250961.1"/>
    </source>
</evidence>
<feature type="coiled-coil region" evidence="1">
    <location>
        <begin position="491"/>
        <end position="538"/>
    </location>
</feature>
<dbReference type="OrthoDB" id="18797at2759"/>
<dbReference type="GO" id="GO:0030870">
    <property type="term" value="C:Mre11 complex"/>
    <property type="evidence" value="ECO:0007669"/>
    <property type="project" value="TreeGrafter"/>
</dbReference>
<dbReference type="AlphaFoldDB" id="A0A811Q4X0"/>
<feature type="coiled-coil region" evidence="1">
    <location>
        <begin position="351"/>
        <end position="424"/>
    </location>
</feature>
<evidence type="ECO:0000256" key="1">
    <source>
        <dbReference type="SAM" id="Coils"/>
    </source>
</evidence>
<protein>
    <submittedName>
        <fullName evidence="2">Uncharacterized protein</fullName>
    </submittedName>
</protein>
<dbReference type="GO" id="GO:0003691">
    <property type="term" value="F:double-stranded telomeric DNA binding"/>
    <property type="evidence" value="ECO:0007669"/>
    <property type="project" value="TreeGrafter"/>
</dbReference>
<proteinExistence type="predicted"/>
<dbReference type="GO" id="GO:0070192">
    <property type="term" value="P:chromosome organization involved in meiotic cell cycle"/>
    <property type="evidence" value="ECO:0007669"/>
    <property type="project" value="TreeGrafter"/>
</dbReference>
<dbReference type="GO" id="GO:0000794">
    <property type="term" value="C:condensed nuclear chromosome"/>
    <property type="evidence" value="ECO:0007669"/>
    <property type="project" value="TreeGrafter"/>
</dbReference>
<keyword evidence="1" id="KW-0175">Coiled coil</keyword>
<reference evidence="2" key="1">
    <citation type="submission" date="2020-10" db="EMBL/GenBank/DDBJ databases">
        <authorList>
            <person name="Han B."/>
            <person name="Lu T."/>
            <person name="Zhao Q."/>
            <person name="Huang X."/>
            <person name="Zhao Y."/>
        </authorList>
    </citation>
    <scope>NUCLEOTIDE SEQUENCE</scope>
</reference>
<feature type="coiled-coil region" evidence="1">
    <location>
        <begin position="96"/>
        <end position="123"/>
    </location>
</feature>
<dbReference type="PANTHER" id="PTHR18867:SF12">
    <property type="entry name" value="DNA REPAIR PROTEIN RAD50"/>
    <property type="match status" value="1"/>
</dbReference>
<name>A0A811Q4X0_9POAL</name>
<sequence>MEQLKEKIRGTESEILQMETRLDELRRLQGQINTKATERSTLFTLQQQQYAALSEENEDTDEELMEWQTKFEERIALLETKISKFGRDMEDEASNSSRLSKQYSELTHEIGKLQAEADAHQNMKDERDMDIKNIFTKHNLGPVPESPFTNDVAMDLTNRIKVRLSNLENDLQEKKKSNEDQLDVLWKRYLKINARYSEVDGQIQSKTESMQIEVERKTLALGERDYDSIINQKRTEMFSLDQKIKVLQREKDTINRNADERVKLGLKKDALESSKVNEHKDKIRRVLRGRLPSEKDMKKEINQAFWDTLSIEVDDLRDQHRIINEDLSSAQVRWHTAREVKVKASNILERFQKSEDELVLLAEEKEQLIVEKKLLEESLDPLSKERESLLQEYNALKQRFDEEYHQLAERKRDFQQELDALGRLNMKIKGYLDSKKIKRLKELQGKHALCYSQLQNCKAKHKDILAELNKSKELLQGQGQLKRNIDDNLNYRKTKAEVERLTRDIESLEERVLSIGSSSAIEADLKRHSQEKERLNSEVLFIQSSN</sequence>
<dbReference type="GO" id="GO:0006302">
    <property type="term" value="P:double-strand break repair"/>
    <property type="evidence" value="ECO:0007669"/>
    <property type="project" value="TreeGrafter"/>
</dbReference>
<keyword evidence="3" id="KW-1185">Reference proteome</keyword>
<dbReference type="Proteomes" id="UP000604825">
    <property type="component" value="Unassembled WGS sequence"/>
</dbReference>
<dbReference type="GO" id="GO:0043047">
    <property type="term" value="F:single-stranded telomeric DNA binding"/>
    <property type="evidence" value="ECO:0007669"/>
    <property type="project" value="TreeGrafter"/>
</dbReference>
<feature type="coiled-coil region" evidence="1">
    <location>
        <begin position="157"/>
        <end position="184"/>
    </location>
</feature>
<evidence type="ECO:0000313" key="3">
    <source>
        <dbReference type="Proteomes" id="UP000604825"/>
    </source>
</evidence>
<feature type="coiled-coil region" evidence="1">
    <location>
        <begin position="1"/>
        <end position="70"/>
    </location>
</feature>
<dbReference type="PANTHER" id="PTHR18867">
    <property type="entry name" value="RAD50"/>
    <property type="match status" value="1"/>
</dbReference>
<dbReference type="GO" id="GO:0051880">
    <property type="term" value="F:G-quadruplex DNA binding"/>
    <property type="evidence" value="ECO:0007669"/>
    <property type="project" value="TreeGrafter"/>
</dbReference>
<dbReference type="GO" id="GO:0000722">
    <property type="term" value="P:telomere maintenance via recombination"/>
    <property type="evidence" value="ECO:0007669"/>
    <property type="project" value="TreeGrafter"/>
</dbReference>
<dbReference type="GO" id="GO:0007004">
    <property type="term" value="P:telomere maintenance via telomerase"/>
    <property type="evidence" value="ECO:0007669"/>
    <property type="project" value="TreeGrafter"/>
</dbReference>
<accession>A0A811Q4X0</accession>
<organism evidence="2 3">
    <name type="scientific">Miscanthus lutarioriparius</name>
    <dbReference type="NCBI Taxonomy" id="422564"/>
    <lineage>
        <taxon>Eukaryota</taxon>
        <taxon>Viridiplantae</taxon>
        <taxon>Streptophyta</taxon>
        <taxon>Embryophyta</taxon>
        <taxon>Tracheophyta</taxon>
        <taxon>Spermatophyta</taxon>
        <taxon>Magnoliopsida</taxon>
        <taxon>Liliopsida</taxon>
        <taxon>Poales</taxon>
        <taxon>Poaceae</taxon>
        <taxon>PACMAD clade</taxon>
        <taxon>Panicoideae</taxon>
        <taxon>Andropogonodae</taxon>
        <taxon>Andropogoneae</taxon>
        <taxon>Saccharinae</taxon>
        <taxon>Miscanthus</taxon>
    </lineage>
</organism>
<dbReference type="EMBL" id="CAJGYO010000008">
    <property type="protein sequence ID" value="CAD6250961.1"/>
    <property type="molecule type" value="Genomic_DNA"/>
</dbReference>